<dbReference type="GO" id="GO:0006508">
    <property type="term" value="P:proteolysis"/>
    <property type="evidence" value="ECO:0007669"/>
    <property type="project" value="InterPro"/>
</dbReference>
<feature type="region of interest" description="Disordered" evidence="1">
    <location>
        <begin position="231"/>
        <end position="298"/>
    </location>
</feature>
<proteinExistence type="predicted"/>
<dbReference type="InterPro" id="IPR036852">
    <property type="entry name" value="Peptidase_S8/S53_dom_sf"/>
</dbReference>
<reference evidence="2 3" key="1">
    <citation type="submission" date="2016-10" db="EMBL/GenBank/DDBJ databases">
        <authorList>
            <person name="de Groot N.N."/>
        </authorList>
    </citation>
    <scope>NUCLEOTIDE SEQUENCE [LARGE SCALE GENOMIC DNA]</scope>
    <source>
        <strain evidence="2 3">DSM 44993</strain>
    </source>
</reference>
<organism evidence="2 3">
    <name type="scientific">Amycolatopsis saalfeldensis</name>
    <dbReference type="NCBI Taxonomy" id="394193"/>
    <lineage>
        <taxon>Bacteria</taxon>
        <taxon>Bacillati</taxon>
        <taxon>Actinomycetota</taxon>
        <taxon>Actinomycetes</taxon>
        <taxon>Pseudonocardiales</taxon>
        <taxon>Pseudonocardiaceae</taxon>
        <taxon>Amycolatopsis</taxon>
    </lineage>
</organism>
<dbReference type="AlphaFoldDB" id="A0A1H8V0V1"/>
<dbReference type="OrthoDB" id="151889at2"/>
<dbReference type="SUPFAM" id="SSF52743">
    <property type="entry name" value="Subtilisin-like"/>
    <property type="match status" value="1"/>
</dbReference>
<dbReference type="GO" id="GO:0004252">
    <property type="term" value="F:serine-type endopeptidase activity"/>
    <property type="evidence" value="ECO:0007669"/>
    <property type="project" value="InterPro"/>
</dbReference>
<dbReference type="Proteomes" id="UP000198582">
    <property type="component" value="Unassembled WGS sequence"/>
</dbReference>
<evidence type="ECO:0000313" key="2">
    <source>
        <dbReference type="EMBL" id="SEP09130.1"/>
    </source>
</evidence>
<keyword evidence="3" id="KW-1185">Reference proteome</keyword>
<dbReference type="STRING" id="394193.SAMN04489732_103586"/>
<accession>A0A1H8V0V1</accession>
<dbReference type="RefSeq" id="WP_091616062.1">
    <property type="nucleotide sequence ID" value="NZ_FOEF01000003.1"/>
</dbReference>
<sequence>MFRPSGQPAVRRARLPETGGAGETIAIVDAGDSPTAEADLAVYRQTYGLTPCTTANGCFRKVNQHGAAAPLPPVSGTWPVEIALDLDLASAACGQCRILLVLGDDASFDSLGTAVDTAVALGATVVSTSYGAPESRVSGDEGFTVPNAPAVYGNVVAVGGTSLTRSANARGWTESAWRKAASGCSARVAKPAWQAGPNCPGRTVADVSAVADPETGPAVYETTVEPGWAVIGGTSASSRMPRRSTTPSAAATPRARNAAATTSAPPSPVTTGLPATAPRTAWPPSDAHCTNSANMPGS</sequence>
<protein>
    <recommendedName>
        <fullName evidence="4">Peptidase S53 domain-containing protein</fullName>
    </recommendedName>
</protein>
<feature type="compositionally biased region" description="Polar residues" evidence="1">
    <location>
        <begin position="288"/>
        <end position="298"/>
    </location>
</feature>
<gene>
    <name evidence="2" type="ORF">SAMN04489732_103586</name>
</gene>
<evidence type="ECO:0000313" key="3">
    <source>
        <dbReference type="Proteomes" id="UP000198582"/>
    </source>
</evidence>
<feature type="compositionally biased region" description="Low complexity" evidence="1">
    <location>
        <begin position="234"/>
        <end position="264"/>
    </location>
</feature>
<dbReference type="EMBL" id="FOEF01000003">
    <property type="protein sequence ID" value="SEP09130.1"/>
    <property type="molecule type" value="Genomic_DNA"/>
</dbReference>
<evidence type="ECO:0000256" key="1">
    <source>
        <dbReference type="SAM" id="MobiDB-lite"/>
    </source>
</evidence>
<dbReference type="Gene3D" id="3.40.50.200">
    <property type="entry name" value="Peptidase S8/S53 domain"/>
    <property type="match status" value="2"/>
</dbReference>
<evidence type="ECO:0008006" key="4">
    <source>
        <dbReference type="Google" id="ProtNLM"/>
    </source>
</evidence>
<name>A0A1H8V0V1_9PSEU</name>